<dbReference type="PANTHER" id="PTHR43175:SF3">
    <property type="entry name" value="CARBON DISULFIDE HYDROLASE"/>
    <property type="match status" value="1"/>
</dbReference>
<dbReference type="Pfam" id="PF00484">
    <property type="entry name" value="Pro_CA"/>
    <property type="match status" value="1"/>
</dbReference>
<dbReference type="AlphaFoldDB" id="A0A553I372"/>
<sequence>MSSSFSSEIIQRAEVLSKDHKPYPYITEKGLGPQKMIFCCIDPRVEPEKFLGLTGGDDVLLVRTASGTPARNIRDIAQIDSLLGLTEIIIIKHTDCGTTYITDDQVRDHVVKHNPDLAGKVADFTLNNTTDLVAGTKRDVEFVKSSPYIRKELRDNVSGLLYDIKTGKLTKIA</sequence>
<evidence type="ECO:0000256" key="4">
    <source>
        <dbReference type="PIRSR" id="PIRSR601765-1"/>
    </source>
</evidence>
<comment type="cofactor">
    <cofactor evidence="4">
        <name>Zn(2+)</name>
        <dbReference type="ChEBI" id="CHEBI:29105"/>
    </cofactor>
    <text evidence="4">Binds 1 zinc ion per subunit.</text>
</comment>
<protein>
    <recommendedName>
        <fullName evidence="5">Carbonic anhydrase</fullName>
        <ecNumber evidence="5">4.2.1.1</ecNumber>
    </recommendedName>
    <alternativeName>
        <fullName evidence="5">Carbonate dehydratase</fullName>
    </alternativeName>
</protein>
<comment type="similarity">
    <text evidence="1 5">Belongs to the beta-class carbonic anhydrase family.</text>
</comment>
<comment type="caution">
    <text evidence="6">The sequence shown here is derived from an EMBL/GenBank/DDBJ whole genome shotgun (WGS) entry which is preliminary data.</text>
</comment>
<dbReference type="PANTHER" id="PTHR43175">
    <property type="entry name" value="CARBONIC ANHYDRASE"/>
    <property type="match status" value="1"/>
</dbReference>
<keyword evidence="5" id="KW-0456">Lyase</keyword>
<evidence type="ECO:0000256" key="5">
    <source>
        <dbReference type="RuleBase" id="RU003956"/>
    </source>
</evidence>
<reference evidence="7" key="1">
    <citation type="submission" date="2019-06" db="EMBL/GenBank/DDBJ databases">
        <title>Draft genome sequence of the griseofulvin-producing fungus Xylaria cubensis strain G536.</title>
        <authorList>
            <person name="Mead M.E."/>
            <person name="Raja H.A."/>
            <person name="Steenwyk J.L."/>
            <person name="Knowles S.L."/>
            <person name="Oberlies N.H."/>
            <person name="Rokas A."/>
        </authorList>
    </citation>
    <scope>NUCLEOTIDE SEQUENCE [LARGE SCALE GENOMIC DNA]</scope>
    <source>
        <strain evidence="7">G536</strain>
    </source>
</reference>
<proteinExistence type="inferred from homology"/>
<accession>A0A553I372</accession>
<keyword evidence="2 4" id="KW-0479">Metal-binding</keyword>
<comment type="catalytic activity">
    <reaction evidence="5">
        <text>hydrogencarbonate + H(+) = CO2 + H2O</text>
        <dbReference type="Rhea" id="RHEA:10748"/>
        <dbReference type="ChEBI" id="CHEBI:15377"/>
        <dbReference type="ChEBI" id="CHEBI:15378"/>
        <dbReference type="ChEBI" id="CHEBI:16526"/>
        <dbReference type="ChEBI" id="CHEBI:17544"/>
        <dbReference type="EC" id="4.2.1.1"/>
    </reaction>
</comment>
<dbReference type="SMART" id="SM00947">
    <property type="entry name" value="Pro_CA"/>
    <property type="match status" value="1"/>
</dbReference>
<feature type="binding site" evidence="4">
    <location>
        <position position="42"/>
    </location>
    <ligand>
        <name>Zn(2+)</name>
        <dbReference type="ChEBI" id="CHEBI:29105"/>
    </ligand>
</feature>
<dbReference type="GO" id="GO:0004089">
    <property type="term" value="F:carbonate dehydratase activity"/>
    <property type="evidence" value="ECO:0007669"/>
    <property type="project" value="UniProtKB-UniRule"/>
</dbReference>
<dbReference type="InterPro" id="IPR036874">
    <property type="entry name" value="Carbonic_anhydrase_sf"/>
</dbReference>
<dbReference type="GO" id="GO:0008270">
    <property type="term" value="F:zinc ion binding"/>
    <property type="evidence" value="ECO:0007669"/>
    <property type="project" value="UniProtKB-UniRule"/>
</dbReference>
<dbReference type="InterPro" id="IPR001765">
    <property type="entry name" value="Carbonic_anhydrase"/>
</dbReference>
<dbReference type="Proteomes" id="UP000319160">
    <property type="component" value="Unassembled WGS sequence"/>
</dbReference>
<dbReference type="Gene3D" id="3.40.1050.10">
    <property type="entry name" value="Carbonic anhydrase"/>
    <property type="match status" value="1"/>
</dbReference>
<dbReference type="SUPFAM" id="SSF53056">
    <property type="entry name" value="beta-carbonic anhydrase, cab"/>
    <property type="match status" value="1"/>
</dbReference>
<keyword evidence="7" id="KW-1185">Reference proteome</keyword>
<feature type="binding site" evidence="4">
    <location>
        <position position="93"/>
    </location>
    <ligand>
        <name>Zn(2+)</name>
        <dbReference type="ChEBI" id="CHEBI:29105"/>
    </ligand>
</feature>
<dbReference type="OrthoDB" id="10248475at2759"/>
<keyword evidence="3 4" id="KW-0862">Zinc</keyword>
<name>A0A553I372_9PEZI</name>
<feature type="binding site" evidence="4">
    <location>
        <position position="96"/>
    </location>
    <ligand>
        <name>Zn(2+)</name>
        <dbReference type="ChEBI" id="CHEBI:29105"/>
    </ligand>
</feature>
<feature type="binding site" evidence="4">
    <location>
        <position position="40"/>
    </location>
    <ligand>
        <name>Zn(2+)</name>
        <dbReference type="ChEBI" id="CHEBI:29105"/>
    </ligand>
</feature>
<evidence type="ECO:0000313" key="6">
    <source>
        <dbReference type="EMBL" id="TRX94647.1"/>
    </source>
</evidence>
<evidence type="ECO:0000256" key="1">
    <source>
        <dbReference type="ARBA" id="ARBA00006217"/>
    </source>
</evidence>
<evidence type="ECO:0000313" key="7">
    <source>
        <dbReference type="Proteomes" id="UP000319160"/>
    </source>
</evidence>
<comment type="function">
    <text evidence="5">Reversible hydration of carbon dioxide.</text>
</comment>
<evidence type="ECO:0000256" key="3">
    <source>
        <dbReference type="ARBA" id="ARBA00022833"/>
    </source>
</evidence>
<gene>
    <name evidence="6" type="ORF">FHL15_004419</name>
</gene>
<dbReference type="EC" id="4.2.1.1" evidence="5"/>
<evidence type="ECO:0000256" key="2">
    <source>
        <dbReference type="ARBA" id="ARBA00022723"/>
    </source>
</evidence>
<dbReference type="STRING" id="2512241.A0A553I372"/>
<dbReference type="EMBL" id="VFLP01000020">
    <property type="protein sequence ID" value="TRX94647.1"/>
    <property type="molecule type" value="Genomic_DNA"/>
</dbReference>
<organism evidence="6 7">
    <name type="scientific">Xylaria flabelliformis</name>
    <dbReference type="NCBI Taxonomy" id="2512241"/>
    <lineage>
        <taxon>Eukaryota</taxon>
        <taxon>Fungi</taxon>
        <taxon>Dikarya</taxon>
        <taxon>Ascomycota</taxon>
        <taxon>Pezizomycotina</taxon>
        <taxon>Sordariomycetes</taxon>
        <taxon>Xylariomycetidae</taxon>
        <taxon>Xylariales</taxon>
        <taxon>Xylariaceae</taxon>
        <taxon>Xylaria</taxon>
    </lineage>
</organism>